<dbReference type="AlphaFoldDB" id="A0A2T2ZXE6"/>
<keyword evidence="2" id="KW-1185">Reference proteome</keyword>
<dbReference type="EMBL" id="KZ678584">
    <property type="protein sequence ID" value="PSR78933.1"/>
    <property type="molecule type" value="Genomic_DNA"/>
</dbReference>
<name>A0A2T2ZXE6_9PEZI</name>
<sequence length="172" mass="19437">MYACVRAPCGRVLCGLLAVQPFRWFCIQIIQHSKLRFALQHTRKNMHAFVRRRTSHQIKTGQGKYCKQQPSRMNNTKPIPTNSWPGPSFSPSGTLASSPLAKKVAHTLLARAMPAHSFSGSTWRGRLCLVRVFLSLCKCRANERAKQTNGPHDPWLMRLAAKVIEITDPLFL</sequence>
<evidence type="ECO:0000313" key="1">
    <source>
        <dbReference type="EMBL" id="PSR78933.1"/>
    </source>
</evidence>
<accession>A0A2T2ZXE6</accession>
<organism evidence="1 2">
    <name type="scientific">Coniella lustricola</name>
    <dbReference type="NCBI Taxonomy" id="2025994"/>
    <lineage>
        <taxon>Eukaryota</taxon>
        <taxon>Fungi</taxon>
        <taxon>Dikarya</taxon>
        <taxon>Ascomycota</taxon>
        <taxon>Pezizomycotina</taxon>
        <taxon>Sordariomycetes</taxon>
        <taxon>Sordariomycetidae</taxon>
        <taxon>Diaporthales</taxon>
        <taxon>Schizoparmaceae</taxon>
        <taxon>Coniella</taxon>
    </lineage>
</organism>
<protein>
    <submittedName>
        <fullName evidence="1">Uncharacterized protein</fullName>
    </submittedName>
</protein>
<dbReference type="Proteomes" id="UP000241462">
    <property type="component" value="Unassembled WGS sequence"/>
</dbReference>
<evidence type="ECO:0000313" key="2">
    <source>
        <dbReference type="Proteomes" id="UP000241462"/>
    </source>
</evidence>
<reference evidence="1 2" key="1">
    <citation type="journal article" date="2018" name="Mycol. Prog.">
        <title>Coniella lustricola, a new species from submerged detritus.</title>
        <authorList>
            <person name="Raudabaugh D.B."/>
            <person name="Iturriaga T."/>
            <person name="Carver A."/>
            <person name="Mondo S."/>
            <person name="Pangilinan J."/>
            <person name="Lipzen A."/>
            <person name="He G."/>
            <person name="Amirebrahimi M."/>
            <person name="Grigoriev I.V."/>
            <person name="Miller A.N."/>
        </authorList>
    </citation>
    <scope>NUCLEOTIDE SEQUENCE [LARGE SCALE GENOMIC DNA]</scope>
    <source>
        <strain evidence="1 2">B22-T-1</strain>
    </source>
</reference>
<proteinExistence type="predicted"/>
<gene>
    <name evidence="1" type="ORF">BD289DRAFT_109534</name>
</gene>
<dbReference type="InParanoid" id="A0A2T2ZXE6"/>